<dbReference type="Gene3D" id="3.40.30.10">
    <property type="entry name" value="Glutaredoxin"/>
    <property type="match status" value="1"/>
</dbReference>
<organism evidence="2">
    <name type="scientific">Helicotheca tamesis</name>
    <dbReference type="NCBI Taxonomy" id="374047"/>
    <lineage>
        <taxon>Eukaryota</taxon>
        <taxon>Sar</taxon>
        <taxon>Stramenopiles</taxon>
        <taxon>Ochrophyta</taxon>
        <taxon>Bacillariophyta</taxon>
        <taxon>Mediophyceae</taxon>
        <taxon>Lithodesmiophycidae</taxon>
        <taxon>Lithodesmiales</taxon>
        <taxon>Lithodesmiaceae</taxon>
        <taxon>Helicotheca</taxon>
    </lineage>
</organism>
<dbReference type="InterPro" id="IPR036249">
    <property type="entry name" value="Thioredoxin-like_sf"/>
</dbReference>
<gene>
    <name evidence="2" type="ORF">HTAM1171_LOCUS693</name>
</gene>
<evidence type="ECO:0000313" key="2">
    <source>
        <dbReference type="EMBL" id="CAD9468179.1"/>
    </source>
</evidence>
<evidence type="ECO:0000259" key="1">
    <source>
        <dbReference type="Pfam" id="PF00462"/>
    </source>
</evidence>
<dbReference type="SUPFAM" id="SSF52833">
    <property type="entry name" value="Thioredoxin-like"/>
    <property type="match status" value="1"/>
</dbReference>
<dbReference type="EMBL" id="HBGV01001140">
    <property type="protein sequence ID" value="CAD9468179.1"/>
    <property type="molecule type" value="Transcribed_RNA"/>
</dbReference>
<dbReference type="PROSITE" id="PS51354">
    <property type="entry name" value="GLUTAREDOXIN_2"/>
    <property type="match status" value="1"/>
</dbReference>
<dbReference type="PANTHER" id="PTHR45694:SF18">
    <property type="entry name" value="GLUTAREDOXIN-1-RELATED"/>
    <property type="match status" value="1"/>
</dbReference>
<accession>A0A7S2GQY4</accession>
<name>A0A7S2GQY4_9STRA</name>
<feature type="domain" description="Glutaredoxin" evidence="1">
    <location>
        <begin position="111"/>
        <end position="173"/>
    </location>
</feature>
<sequence length="208" mass="22835">MLVDRLMFLFVLIIYGASYTYSFTIPSDATGFSSAQKRQLATSLQAEQLGNENNIMDSFVEDLKTKVRIIQKARADSASFKQIVADVLAGEYDSAKTREELEELVASAPCVVFTWEASPFSQKALKYLDIAGADIKNIKLDEPWDKGNILRAELGKWTGKTSVPSVWIGGEYVGGFDEGVNEEKPGILELAFKGELVPKLDAAGALKK</sequence>
<reference evidence="2" key="1">
    <citation type="submission" date="2021-01" db="EMBL/GenBank/DDBJ databases">
        <authorList>
            <person name="Corre E."/>
            <person name="Pelletier E."/>
            <person name="Niang G."/>
            <person name="Scheremetjew M."/>
            <person name="Finn R."/>
            <person name="Kale V."/>
            <person name="Holt S."/>
            <person name="Cochrane G."/>
            <person name="Meng A."/>
            <person name="Brown T."/>
            <person name="Cohen L."/>
        </authorList>
    </citation>
    <scope>NUCLEOTIDE SEQUENCE</scope>
    <source>
        <strain evidence="2">CCMP826</strain>
    </source>
</reference>
<proteinExistence type="predicted"/>
<dbReference type="GO" id="GO:0015038">
    <property type="term" value="F:glutathione disulfide oxidoreductase activity"/>
    <property type="evidence" value="ECO:0007669"/>
    <property type="project" value="TreeGrafter"/>
</dbReference>
<dbReference type="PANTHER" id="PTHR45694">
    <property type="entry name" value="GLUTAREDOXIN 2"/>
    <property type="match status" value="1"/>
</dbReference>
<dbReference type="Pfam" id="PF00462">
    <property type="entry name" value="Glutaredoxin"/>
    <property type="match status" value="1"/>
</dbReference>
<dbReference type="GO" id="GO:0034599">
    <property type="term" value="P:cellular response to oxidative stress"/>
    <property type="evidence" value="ECO:0007669"/>
    <property type="project" value="TreeGrafter"/>
</dbReference>
<dbReference type="GO" id="GO:0005737">
    <property type="term" value="C:cytoplasm"/>
    <property type="evidence" value="ECO:0007669"/>
    <property type="project" value="TreeGrafter"/>
</dbReference>
<dbReference type="InterPro" id="IPR002109">
    <property type="entry name" value="Glutaredoxin"/>
</dbReference>
<dbReference type="AlphaFoldDB" id="A0A7S2GQY4"/>
<protein>
    <recommendedName>
        <fullName evidence="1">Glutaredoxin domain-containing protein</fullName>
    </recommendedName>
</protein>